<feature type="region of interest" description="Disordered" evidence="1">
    <location>
        <begin position="1"/>
        <end position="20"/>
    </location>
</feature>
<dbReference type="CDD" id="cd13399">
    <property type="entry name" value="Slt35-like"/>
    <property type="match status" value="1"/>
</dbReference>
<protein>
    <submittedName>
        <fullName evidence="3">Lytic transglycosylase domain-containing protein</fullName>
    </submittedName>
</protein>
<organism evidence="3 4">
    <name type="scientific">Streptomyces luteosporeus</name>
    <dbReference type="NCBI Taxonomy" id="173856"/>
    <lineage>
        <taxon>Bacteria</taxon>
        <taxon>Bacillati</taxon>
        <taxon>Actinomycetota</taxon>
        <taxon>Actinomycetes</taxon>
        <taxon>Kitasatosporales</taxon>
        <taxon>Streptomycetaceae</taxon>
        <taxon>Streptomyces</taxon>
    </lineage>
</organism>
<feature type="compositionally biased region" description="Gly residues" evidence="1">
    <location>
        <begin position="282"/>
        <end position="291"/>
    </location>
</feature>
<evidence type="ECO:0000313" key="4">
    <source>
        <dbReference type="Proteomes" id="UP001500886"/>
    </source>
</evidence>
<feature type="compositionally biased region" description="Basic and acidic residues" evidence="1">
    <location>
        <begin position="359"/>
        <end position="369"/>
    </location>
</feature>
<evidence type="ECO:0000259" key="2">
    <source>
        <dbReference type="Pfam" id="PF13406"/>
    </source>
</evidence>
<dbReference type="EMBL" id="BAAASL010000020">
    <property type="protein sequence ID" value="GAA2722537.1"/>
    <property type="molecule type" value="Genomic_DNA"/>
</dbReference>
<dbReference type="InterPro" id="IPR023346">
    <property type="entry name" value="Lysozyme-like_dom_sf"/>
</dbReference>
<feature type="region of interest" description="Disordered" evidence="1">
    <location>
        <begin position="59"/>
        <end position="114"/>
    </location>
</feature>
<dbReference type="Proteomes" id="UP001500886">
    <property type="component" value="Unassembled WGS sequence"/>
</dbReference>
<feature type="compositionally biased region" description="Pro residues" evidence="1">
    <location>
        <begin position="604"/>
        <end position="615"/>
    </location>
</feature>
<name>A0ABN3U190_9ACTN</name>
<evidence type="ECO:0000313" key="3">
    <source>
        <dbReference type="EMBL" id="GAA2722537.1"/>
    </source>
</evidence>
<dbReference type="PANTHER" id="PTHR30163:SF8">
    <property type="entry name" value="LYTIC MUREIN TRANSGLYCOSYLASE"/>
    <property type="match status" value="1"/>
</dbReference>
<feature type="region of interest" description="Disordered" evidence="1">
    <location>
        <begin position="537"/>
        <end position="560"/>
    </location>
</feature>
<evidence type="ECO:0000256" key="1">
    <source>
        <dbReference type="SAM" id="MobiDB-lite"/>
    </source>
</evidence>
<feature type="compositionally biased region" description="Polar residues" evidence="1">
    <location>
        <begin position="313"/>
        <end position="331"/>
    </location>
</feature>
<gene>
    <name evidence="3" type="ORF">GCM10010315_47940</name>
</gene>
<feature type="region of interest" description="Disordered" evidence="1">
    <location>
        <begin position="282"/>
        <end position="369"/>
    </location>
</feature>
<feature type="compositionally biased region" description="Low complexity" evidence="1">
    <location>
        <begin position="8"/>
        <end position="20"/>
    </location>
</feature>
<dbReference type="Pfam" id="PF13406">
    <property type="entry name" value="SLT_2"/>
    <property type="match status" value="1"/>
</dbReference>
<feature type="domain" description="Transglycosylase SLT" evidence="2">
    <location>
        <begin position="201"/>
        <end position="243"/>
    </location>
</feature>
<dbReference type="SUPFAM" id="SSF53955">
    <property type="entry name" value="Lysozyme-like"/>
    <property type="match status" value="1"/>
</dbReference>
<feature type="compositionally biased region" description="Pro residues" evidence="1">
    <location>
        <begin position="342"/>
        <end position="351"/>
    </location>
</feature>
<accession>A0ABN3U190</accession>
<keyword evidence="4" id="KW-1185">Reference proteome</keyword>
<comment type="caution">
    <text evidence="3">The sequence shown here is derived from an EMBL/GenBank/DDBJ whole genome shotgun (WGS) entry which is preliminary data.</text>
</comment>
<dbReference type="Gene3D" id="1.10.530.10">
    <property type="match status" value="1"/>
</dbReference>
<dbReference type="InterPro" id="IPR043426">
    <property type="entry name" value="MltB-like"/>
</dbReference>
<dbReference type="InterPro" id="IPR031304">
    <property type="entry name" value="SLT_2"/>
</dbReference>
<feature type="region of interest" description="Disordered" evidence="1">
    <location>
        <begin position="599"/>
        <end position="622"/>
    </location>
</feature>
<dbReference type="PANTHER" id="PTHR30163">
    <property type="entry name" value="MEMBRANE-BOUND LYTIC MUREIN TRANSGLYCOSYLASE B"/>
    <property type="match status" value="1"/>
</dbReference>
<sequence length="622" mass="63658">MFGSMAEGGSRAAPLARPAGLPEEAVSVKILRTRAASVSRQGLCTALLVASLTTAAVGASPPHGTGADDPSPGPDNPQRQPHGVPNLSLPDLVPRPGATPKPGEPGSGTGGGSSDIPATALAAYKNAESLAKGLYPNCHIKWELIAGIGKVESEHAASYGLQPDGSTTKPIRGPQLTGDKFALVKDTDGGAWDGDPVYDRAVGPTQFIPSTWKDYGADGNGDGKLDPNNIFDAAAGTARYLCAGGKDLSDAAQLDKAILSYNNSREYVNAVLAWMHTYEGSGSGSLPGGGTPWIPTPTGPSGNTPVPGPVRPSTPSAPSTPNRPGTPTKPSEPSRPNKPSEPTKPPTPSKPDNPNKPGGDGDKPTPSKPVTIERLESVGAKELTATAGDTFADAAKVKVVTADGRPVPADTQVRFEVIGVKTGAHFPSAKTSEKTLVDVTVDKDGTATAPALESGNLAGTFVLRISVLGKDATKVDPVKVDATVKPRPATALERIGKGDLKAAPKGSFAQRITVEASGDGTIVVGAKVTASILGPDGKPAATGPYFKDENGKPARKPLTFTTDDEGRIELPELFTDEQSGTYTLELTTTNGAVLKLTLTVTAPTPEPTKPAPTPSPSATAKK</sequence>
<reference evidence="3 4" key="1">
    <citation type="journal article" date="2019" name="Int. J. Syst. Evol. Microbiol.">
        <title>The Global Catalogue of Microorganisms (GCM) 10K type strain sequencing project: providing services to taxonomists for standard genome sequencing and annotation.</title>
        <authorList>
            <consortium name="The Broad Institute Genomics Platform"/>
            <consortium name="The Broad Institute Genome Sequencing Center for Infectious Disease"/>
            <person name="Wu L."/>
            <person name="Ma J."/>
        </authorList>
    </citation>
    <scope>NUCLEOTIDE SEQUENCE [LARGE SCALE GENOMIC DNA]</scope>
    <source>
        <strain evidence="3 4">JCM 4542</strain>
    </source>
</reference>
<proteinExistence type="predicted"/>